<evidence type="ECO:0000256" key="1">
    <source>
        <dbReference type="SAM" id="MobiDB-lite"/>
    </source>
</evidence>
<gene>
    <name evidence="2" type="ORF">PVAP13_6NG039198</name>
</gene>
<dbReference type="EMBL" id="CM029048">
    <property type="protein sequence ID" value="KAG2576371.1"/>
    <property type="molecule type" value="Genomic_DNA"/>
</dbReference>
<protein>
    <submittedName>
        <fullName evidence="2">Uncharacterized protein</fullName>
    </submittedName>
</protein>
<sequence>MEIEERGRGEEDTALPAPWPPPARGAAAARRPAWTCVTMGGRELHGRAAAVVVVPGRRAWDSRELRGARGPTVAPPPRHAMPQPPRQATSPPRRPGRELLLPGLEMAAGDPLAPRTPPCRTSTSPRCGGGRVGKAARLRRRARLRPRERVPSSSSRRPCALLQAHSAPGRRGLRPNEQERRGAGASAASSRPSLASSAAAAPMAGAGREQGEGGGARPWRGGAPAGRLGKERDGEWGREGEGRRRRVPAGRRREEGGGGRRRWPGEEGRGGGGREEGGREIEREGGGEGVEKKKKL</sequence>
<feature type="compositionally biased region" description="Basic and acidic residues" evidence="1">
    <location>
        <begin position="58"/>
        <end position="67"/>
    </location>
</feature>
<feature type="region of interest" description="Disordered" evidence="1">
    <location>
        <begin position="1"/>
        <end position="31"/>
    </location>
</feature>
<dbReference type="Proteomes" id="UP000823388">
    <property type="component" value="Chromosome 6N"/>
</dbReference>
<evidence type="ECO:0000313" key="2">
    <source>
        <dbReference type="EMBL" id="KAG2576371.1"/>
    </source>
</evidence>
<feature type="compositionally biased region" description="Basic and acidic residues" evidence="1">
    <location>
        <begin position="1"/>
        <end position="11"/>
    </location>
</feature>
<comment type="caution">
    <text evidence="2">The sequence shown here is derived from an EMBL/GenBank/DDBJ whole genome shotgun (WGS) entry which is preliminary data.</text>
</comment>
<keyword evidence="3" id="KW-1185">Reference proteome</keyword>
<feature type="compositionally biased region" description="Basic and acidic residues" evidence="1">
    <location>
        <begin position="251"/>
        <end position="296"/>
    </location>
</feature>
<organism evidence="2 3">
    <name type="scientific">Panicum virgatum</name>
    <name type="common">Blackwell switchgrass</name>
    <dbReference type="NCBI Taxonomy" id="38727"/>
    <lineage>
        <taxon>Eukaryota</taxon>
        <taxon>Viridiplantae</taxon>
        <taxon>Streptophyta</taxon>
        <taxon>Embryophyta</taxon>
        <taxon>Tracheophyta</taxon>
        <taxon>Spermatophyta</taxon>
        <taxon>Magnoliopsida</taxon>
        <taxon>Liliopsida</taxon>
        <taxon>Poales</taxon>
        <taxon>Poaceae</taxon>
        <taxon>PACMAD clade</taxon>
        <taxon>Panicoideae</taxon>
        <taxon>Panicodae</taxon>
        <taxon>Paniceae</taxon>
        <taxon>Panicinae</taxon>
        <taxon>Panicum</taxon>
        <taxon>Panicum sect. Hiantes</taxon>
    </lineage>
</organism>
<accession>A0A8T0QT81</accession>
<feature type="compositionally biased region" description="Low complexity" evidence="1">
    <location>
        <begin position="183"/>
        <end position="207"/>
    </location>
</feature>
<proteinExistence type="predicted"/>
<feature type="region of interest" description="Disordered" evidence="1">
    <location>
        <begin position="58"/>
        <end position="296"/>
    </location>
</feature>
<feature type="compositionally biased region" description="Basic and acidic residues" evidence="1">
    <location>
        <begin position="228"/>
        <end position="242"/>
    </location>
</feature>
<feature type="compositionally biased region" description="Pro residues" evidence="1">
    <location>
        <begin position="73"/>
        <end position="85"/>
    </location>
</feature>
<reference evidence="2" key="1">
    <citation type="submission" date="2020-05" db="EMBL/GenBank/DDBJ databases">
        <title>WGS assembly of Panicum virgatum.</title>
        <authorList>
            <person name="Lovell J.T."/>
            <person name="Jenkins J."/>
            <person name="Shu S."/>
            <person name="Juenger T.E."/>
            <person name="Schmutz J."/>
        </authorList>
    </citation>
    <scope>NUCLEOTIDE SEQUENCE</scope>
    <source>
        <strain evidence="2">AP13</strain>
    </source>
</reference>
<dbReference type="AlphaFoldDB" id="A0A8T0QT81"/>
<name>A0A8T0QT81_PANVG</name>
<feature type="compositionally biased region" description="Basic residues" evidence="1">
    <location>
        <begin position="134"/>
        <end position="144"/>
    </location>
</feature>
<evidence type="ECO:0000313" key="3">
    <source>
        <dbReference type="Proteomes" id="UP000823388"/>
    </source>
</evidence>
<feature type="compositionally biased region" description="Low complexity" evidence="1">
    <location>
        <begin position="217"/>
        <end position="227"/>
    </location>
</feature>